<name>A0A9W4JJT7_9EURO</name>
<dbReference type="OrthoDB" id="3477286at2759"/>
<protein>
    <submittedName>
        <fullName evidence="1">Uncharacterized protein</fullName>
    </submittedName>
</protein>
<evidence type="ECO:0000313" key="2">
    <source>
        <dbReference type="Proteomes" id="UP001152646"/>
    </source>
</evidence>
<accession>A0A9W4JJT7</accession>
<dbReference type="InterPro" id="IPR055530">
    <property type="entry name" value="DUF7104"/>
</dbReference>
<organism evidence="1 2">
    <name type="scientific">Penicillium salamii</name>
    <dbReference type="NCBI Taxonomy" id="1612424"/>
    <lineage>
        <taxon>Eukaryota</taxon>
        <taxon>Fungi</taxon>
        <taxon>Dikarya</taxon>
        <taxon>Ascomycota</taxon>
        <taxon>Pezizomycotina</taxon>
        <taxon>Eurotiomycetes</taxon>
        <taxon>Eurotiomycetidae</taxon>
        <taxon>Eurotiales</taxon>
        <taxon>Aspergillaceae</taxon>
        <taxon>Penicillium</taxon>
    </lineage>
</organism>
<comment type="caution">
    <text evidence="1">The sequence shown here is derived from an EMBL/GenBank/DDBJ whole genome shotgun (WGS) entry which is preliminary data.</text>
</comment>
<dbReference type="EMBL" id="CAJVPA010000207">
    <property type="protein sequence ID" value="CAG8403885.1"/>
    <property type="molecule type" value="Genomic_DNA"/>
</dbReference>
<dbReference type="Pfam" id="PF23397">
    <property type="entry name" value="DUF7104"/>
    <property type="match status" value="2"/>
</dbReference>
<dbReference type="Proteomes" id="UP001152646">
    <property type="component" value="Unassembled WGS sequence"/>
</dbReference>
<evidence type="ECO:0000313" key="1">
    <source>
        <dbReference type="EMBL" id="CAG8403885.1"/>
    </source>
</evidence>
<sequence>MWKGVDYAIIKSKAWTLGCIYDVSKEHYVYGRQSFKVVLSNTGYALGSDYLSKEDCILMGFTDSIQDGDLIWILQGASNPTVVRLCDDHFTVILPAMPRKDAQAKPFEKTVEHNRQYPSDDVVFTWELPHIQETTSTRPAKLAEKVSSSNYHESRIETQSRWRHIEFAMLDIYSNARRDRAYAIDAIKNLMTLGCPECVPLGKIAIAAAGDEGRNGLFILVFLFRHFGDNYHVSDVMVQAAAANTGYCGPAIMMLLFQGYGEKLPITDETFQTAAANTGRYSRDIMNILLENRGEKLAISDETVQAAAANPSYGPEIIQVLFKNRGKKLTVSDQVVQAAAANPEHGHKIMQILSEES</sequence>
<reference evidence="1" key="1">
    <citation type="submission" date="2021-07" db="EMBL/GenBank/DDBJ databases">
        <authorList>
            <person name="Branca A.L. A."/>
        </authorList>
    </citation>
    <scope>NUCLEOTIDE SEQUENCE</scope>
</reference>
<dbReference type="AlphaFoldDB" id="A0A9W4JJT7"/>
<proteinExistence type="predicted"/>
<gene>
    <name evidence="1" type="ORF">PSALAMII_LOCUS8427</name>
</gene>
<dbReference type="Gene3D" id="1.20.5.340">
    <property type="match status" value="1"/>
</dbReference>